<sequence length="163" mass="19225">MFRKLFFGLTLIGFVMSQLTPNDKIKIRQTLKQLEIKLQRVHLKLDDVINEMVMESLEKARLTGNFKAYRCSEKAAFDLIKTVYKVHYLNTIYLSNLFQEIINKIEDDTMSESEQEDIKSGIDRGDYDELVKEKIQLTEEYDLMKSDDFHLAVSKCLQIRFNK</sequence>
<keyword evidence="3" id="KW-1185">Reference proteome</keyword>
<accession>A0AAW1CT75</accession>
<dbReference type="AlphaFoldDB" id="A0AAW1CT75"/>
<dbReference type="EMBL" id="JAPXFL010000009">
    <property type="protein sequence ID" value="KAK9502071.1"/>
    <property type="molecule type" value="Genomic_DNA"/>
</dbReference>
<evidence type="ECO:0000313" key="3">
    <source>
        <dbReference type="Proteomes" id="UP001461498"/>
    </source>
</evidence>
<keyword evidence="1" id="KW-0732">Signal</keyword>
<name>A0AAW1CT75_9HEMI</name>
<protein>
    <submittedName>
        <fullName evidence="2">Uncharacterized protein</fullName>
    </submittedName>
</protein>
<evidence type="ECO:0000313" key="2">
    <source>
        <dbReference type="EMBL" id="KAK9502071.1"/>
    </source>
</evidence>
<organism evidence="2 3">
    <name type="scientific">Rhynocoris fuscipes</name>
    <dbReference type="NCBI Taxonomy" id="488301"/>
    <lineage>
        <taxon>Eukaryota</taxon>
        <taxon>Metazoa</taxon>
        <taxon>Ecdysozoa</taxon>
        <taxon>Arthropoda</taxon>
        <taxon>Hexapoda</taxon>
        <taxon>Insecta</taxon>
        <taxon>Pterygota</taxon>
        <taxon>Neoptera</taxon>
        <taxon>Paraneoptera</taxon>
        <taxon>Hemiptera</taxon>
        <taxon>Heteroptera</taxon>
        <taxon>Panheteroptera</taxon>
        <taxon>Cimicomorpha</taxon>
        <taxon>Reduviidae</taxon>
        <taxon>Harpactorinae</taxon>
        <taxon>Harpactorini</taxon>
        <taxon>Rhynocoris</taxon>
    </lineage>
</organism>
<proteinExistence type="predicted"/>
<feature type="chain" id="PRO_5043497563" evidence="1">
    <location>
        <begin position="18"/>
        <end position="163"/>
    </location>
</feature>
<reference evidence="2 3" key="1">
    <citation type="submission" date="2022-12" db="EMBL/GenBank/DDBJ databases">
        <title>Chromosome-level genome assembly of true bugs.</title>
        <authorList>
            <person name="Ma L."/>
            <person name="Li H."/>
        </authorList>
    </citation>
    <scope>NUCLEOTIDE SEQUENCE [LARGE SCALE GENOMIC DNA]</scope>
    <source>
        <strain evidence="2">Lab_2022b</strain>
    </source>
</reference>
<evidence type="ECO:0000256" key="1">
    <source>
        <dbReference type="SAM" id="SignalP"/>
    </source>
</evidence>
<dbReference type="Proteomes" id="UP001461498">
    <property type="component" value="Unassembled WGS sequence"/>
</dbReference>
<gene>
    <name evidence="2" type="ORF">O3M35_012674</name>
</gene>
<comment type="caution">
    <text evidence="2">The sequence shown here is derived from an EMBL/GenBank/DDBJ whole genome shotgun (WGS) entry which is preliminary data.</text>
</comment>
<feature type="signal peptide" evidence="1">
    <location>
        <begin position="1"/>
        <end position="17"/>
    </location>
</feature>